<dbReference type="AlphaFoldDB" id="A0A1I3R565"/>
<sequence length="197" mass="22518">MKKSILFLSLLFIGVSCESDDNSKPDPGDPLFESEYTPLKSLNELNSTYVYYGAKIGSRPFGAIASSNCLSKNTFSTFISGSNDFFSKDSIVFQSYLQDKVKGECAVDFIRTLRKVKLVEEGKMYADIHDFSYEEVKVNYQDKITGEFLDSIRIDTIKNVYFEGNIDIGVQGGYLRVEDKFSRYNGKDKVYQYFKKR</sequence>
<organism evidence="1 2">
    <name type="scientific">Myroides guanonis</name>
    <dbReference type="NCBI Taxonomy" id="1150112"/>
    <lineage>
        <taxon>Bacteria</taxon>
        <taxon>Pseudomonadati</taxon>
        <taxon>Bacteroidota</taxon>
        <taxon>Flavobacteriia</taxon>
        <taxon>Flavobacteriales</taxon>
        <taxon>Flavobacteriaceae</taxon>
        <taxon>Myroides</taxon>
    </lineage>
</organism>
<name>A0A1I3R565_9FLAO</name>
<accession>A0A1I3R565</accession>
<dbReference type="STRING" id="1150112.SAMN04487893_10725"/>
<evidence type="ECO:0000313" key="1">
    <source>
        <dbReference type="EMBL" id="SFJ40497.1"/>
    </source>
</evidence>
<evidence type="ECO:0000313" key="2">
    <source>
        <dbReference type="Proteomes" id="UP000243887"/>
    </source>
</evidence>
<proteinExistence type="predicted"/>
<dbReference type="Proteomes" id="UP000243887">
    <property type="component" value="Unassembled WGS sequence"/>
</dbReference>
<dbReference type="OrthoDB" id="1442390at2"/>
<protein>
    <submittedName>
        <fullName evidence="1">Uncharacterized protein</fullName>
    </submittedName>
</protein>
<dbReference type="EMBL" id="FORU01000007">
    <property type="protein sequence ID" value="SFJ40497.1"/>
    <property type="molecule type" value="Genomic_DNA"/>
</dbReference>
<reference evidence="2" key="1">
    <citation type="submission" date="2016-10" db="EMBL/GenBank/DDBJ databases">
        <authorList>
            <person name="Varghese N."/>
            <person name="Submissions S."/>
        </authorList>
    </citation>
    <scope>NUCLEOTIDE SEQUENCE [LARGE SCALE GENOMIC DNA]</scope>
    <source>
        <strain evidence="2">DSM 26542</strain>
    </source>
</reference>
<keyword evidence="2" id="KW-1185">Reference proteome</keyword>
<dbReference type="RefSeq" id="WP_090678813.1">
    <property type="nucleotide sequence ID" value="NZ_FORU01000007.1"/>
</dbReference>
<dbReference type="PROSITE" id="PS51257">
    <property type="entry name" value="PROKAR_LIPOPROTEIN"/>
    <property type="match status" value="1"/>
</dbReference>
<gene>
    <name evidence="1" type="ORF">SAMN04487893_10725</name>
</gene>